<keyword evidence="1" id="KW-1133">Transmembrane helix</keyword>
<name>A0A5A7P2S0_STRAF</name>
<keyword evidence="4" id="KW-1185">Reference proteome</keyword>
<dbReference type="GO" id="GO:0004674">
    <property type="term" value="F:protein serine/threonine kinase activity"/>
    <property type="evidence" value="ECO:0007669"/>
    <property type="project" value="InterPro"/>
</dbReference>
<dbReference type="PANTHER" id="PTHR24348">
    <property type="entry name" value="SERINE/THREONINE-PROTEIN KINASE UNC-51-RELATED"/>
    <property type="match status" value="1"/>
</dbReference>
<comment type="caution">
    <text evidence="3">The sequence shown here is derived from an EMBL/GenBank/DDBJ whole genome shotgun (WGS) entry which is preliminary data.</text>
</comment>
<dbReference type="GO" id="GO:0005524">
    <property type="term" value="F:ATP binding"/>
    <property type="evidence" value="ECO:0007669"/>
    <property type="project" value="InterPro"/>
</dbReference>
<dbReference type="InterPro" id="IPR000719">
    <property type="entry name" value="Prot_kinase_dom"/>
</dbReference>
<reference evidence="4" key="1">
    <citation type="journal article" date="2019" name="Curr. Biol.">
        <title>Genome Sequence of Striga asiatica Provides Insight into the Evolution of Plant Parasitism.</title>
        <authorList>
            <person name="Yoshida S."/>
            <person name="Kim S."/>
            <person name="Wafula E.K."/>
            <person name="Tanskanen J."/>
            <person name="Kim Y.M."/>
            <person name="Honaas L."/>
            <person name="Yang Z."/>
            <person name="Spallek T."/>
            <person name="Conn C.E."/>
            <person name="Ichihashi Y."/>
            <person name="Cheong K."/>
            <person name="Cui S."/>
            <person name="Der J.P."/>
            <person name="Gundlach H."/>
            <person name="Jiao Y."/>
            <person name="Hori C."/>
            <person name="Ishida J.K."/>
            <person name="Kasahara H."/>
            <person name="Kiba T."/>
            <person name="Kim M.S."/>
            <person name="Koo N."/>
            <person name="Laohavisit A."/>
            <person name="Lee Y.H."/>
            <person name="Lumba S."/>
            <person name="McCourt P."/>
            <person name="Mortimer J.C."/>
            <person name="Mutuku J.M."/>
            <person name="Nomura T."/>
            <person name="Sasaki-Sekimoto Y."/>
            <person name="Seto Y."/>
            <person name="Wang Y."/>
            <person name="Wakatake T."/>
            <person name="Sakakibara H."/>
            <person name="Demura T."/>
            <person name="Yamaguchi S."/>
            <person name="Yoneyama K."/>
            <person name="Manabe R.I."/>
            <person name="Nelson D.C."/>
            <person name="Schulman A.H."/>
            <person name="Timko M.P."/>
            <person name="dePamphilis C.W."/>
            <person name="Choi D."/>
            <person name="Shirasu K."/>
        </authorList>
    </citation>
    <scope>NUCLEOTIDE SEQUENCE [LARGE SCALE GENOMIC DNA]</scope>
    <source>
        <strain evidence="4">cv. UVA1</strain>
    </source>
</reference>
<dbReference type="InterPro" id="IPR008271">
    <property type="entry name" value="Ser/Thr_kinase_AS"/>
</dbReference>
<dbReference type="GO" id="GO:0010506">
    <property type="term" value="P:regulation of autophagy"/>
    <property type="evidence" value="ECO:0007669"/>
    <property type="project" value="InterPro"/>
</dbReference>
<dbReference type="SUPFAM" id="SSF56112">
    <property type="entry name" value="Protein kinase-like (PK-like)"/>
    <property type="match status" value="1"/>
</dbReference>
<evidence type="ECO:0000259" key="2">
    <source>
        <dbReference type="PROSITE" id="PS50011"/>
    </source>
</evidence>
<evidence type="ECO:0000256" key="1">
    <source>
        <dbReference type="SAM" id="Phobius"/>
    </source>
</evidence>
<dbReference type="InterPro" id="IPR011009">
    <property type="entry name" value="Kinase-like_dom_sf"/>
</dbReference>
<dbReference type="InterPro" id="IPR045269">
    <property type="entry name" value="Atg1-like"/>
</dbReference>
<protein>
    <submittedName>
        <fullName evidence="3">Kinase family protein</fullName>
    </submittedName>
</protein>
<dbReference type="PROSITE" id="PS00108">
    <property type="entry name" value="PROTEIN_KINASE_ST"/>
    <property type="match status" value="1"/>
</dbReference>
<proteinExistence type="predicted"/>
<organism evidence="3 4">
    <name type="scientific">Striga asiatica</name>
    <name type="common">Asiatic witchweed</name>
    <name type="synonym">Buchnera asiatica</name>
    <dbReference type="NCBI Taxonomy" id="4170"/>
    <lineage>
        <taxon>Eukaryota</taxon>
        <taxon>Viridiplantae</taxon>
        <taxon>Streptophyta</taxon>
        <taxon>Embryophyta</taxon>
        <taxon>Tracheophyta</taxon>
        <taxon>Spermatophyta</taxon>
        <taxon>Magnoliopsida</taxon>
        <taxon>eudicotyledons</taxon>
        <taxon>Gunneridae</taxon>
        <taxon>Pentapetalae</taxon>
        <taxon>asterids</taxon>
        <taxon>lamiids</taxon>
        <taxon>Lamiales</taxon>
        <taxon>Orobanchaceae</taxon>
        <taxon>Buchnereae</taxon>
        <taxon>Striga</taxon>
    </lineage>
</organism>
<keyword evidence="3" id="KW-0808">Transferase</keyword>
<dbReference type="Proteomes" id="UP000325081">
    <property type="component" value="Unassembled WGS sequence"/>
</dbReference>
<keyword evidence="1" id="KW-0812">Transmembrane</keyword>
<dbReference type="GO" id="GO:0005737">
    <property type="term" value="C:cytoplasm"/>
    <property type="evidence" value="ECO:0007669"/>
    <property type="project" value="TreeGrafter"/>
</dbReference>
<keyword evidence="3" id="KW-0418">Kinase</keyword>
<dbReference type="EMBL" id="BKCP01001447">
    <property type="protein sequence ID" value="GER27030.1"/>
    <property type="molecule type" value="Genomic_DNA"/>
</dbReference>
<accession>A0A5A7P2S0</accession>
<feature type="domain" description="Protein kinase" evidence="2">
    <location>
        <begin position="1"/>
        <end position="121"/>
    </location>
</feature>
<feature type="non-terminal residue" evidence="3">
    <location>
        <position position="1"/>
    </location>
</feature>
<dbReference type="Pfam" id="PF00069">
    <property type="entry name" value="Pkinase"/>
    <property type="match status" value="1"/>
</dbReference>
<feature type="transmembrane region" description="Helical" evidence="1">
    <location>
        <begin position="46"/>
        <end position="64"/>
    </location>
</feature>
<evidence type="ECO:0000313" key="3">
    <source>
        <dbReference type="EMBL" id="GER27030.1"/>
    </source>
</evidence>
<keyword evidence="1" id="KW-0472">Membrane</keyword>
<dbReference type="OrthoDB" id="346907at2759"/>
<sequence length="121" mass="13352">TDFSFIQNVWSSITSRTATKMNDSSGPAITSTVLLKLKPFHKATRYPLIFFLFAIVFCFTFGTLRGSFSSNDALEGLKTLRGNNLIHLDLKPQNLIISTDGDNNALKIADFSFARQSSGVL</sequence>
<dbReference type="PROSITE" id="PS50011">
    <property type="entry name" value="PROTEIN_KINASE_DOM"/>
    <property type="match status" value="1"/>
</dbReference>
<gene>
    <name evidence="3" type="ORF">STAS_02707</name>
</gene>
<dbReference type="Gene3D" id="1.10.510.10">
    <property type="entry name" value="Transferase(Phosphotransferase) domain 1"/>
    <property type="match status" value="1"/>
</dbReference>
<evidence type="ECO:0000313" key="4">
    <source>
        <dbReference type="Proteomes" id="UP000325081"/>
    </source>
</evidence>
<dbReference type="AlphaFoldDB" id="A0A5A7P2S0"/>